<dbReference type="AlphaFoldDB" id="A0A2N5DNY7"/>
<evidence type="ECO:0000256" key="4">
    <source>
        <dbReference type="ARBA" id="ARBA00023136"/>
    </source>
</evidence>
<feature type="transmembrane region" description="Helical" evidence="5">
    <location>
        <begin position="39"/>
        <end position="57"/>
    </location>
</feature>
<evidence type="ECO:0000256" key="2">
    <source>
        <dbReference type="ARBA" id="ARBA00022692"/>
    </source>
</evidence>
<dbReference type="InterPro" id="IPR006603">
    <property type="entry name" value="PQ-loop_rpt"/>
</dbReference>
<evidence type="ECO:0000313" key="7">
    <source>
        <dbReference type="Proteomes" id="UP000234479"/>
    </source>
</evidence>
<comment type="subcellular location">
    <subcellularLocation>
        <location evidence="1">Membrane</location>
        <topology evidence="1">Multi-pass membrane protein</topology>
    </subcellularLocation>
</comment>
<evidence type="ECO:0000256" key="5">
    <source>
        <dbReference type="SAM" id="Phobius"/>
    </source>
</evidence>
<protein>
    <recommendedName>
        <fullName evidence="8">Glutathione synthetase</fullName>
    </recommendedName>
</protein>
<dbReference type="GO" id="GO:0016020">
    <property type="term" value="C:membrane"/>
    <property type="evidence" value="ECO:0007669"/>
    <property type="project" value="UniProtKB-SubCell"/>
</dbReference>
<feature type="transmembrane region" description="Helical" evidence="5">
    <location>
        <begin position="63"/>
        <end position="83"/>
    </location>
</feature>
<dbReference type="Pfam" id="PF04193">
    <property type="entry name" value="PQ-loop"/>
    <property type="match status" value="1"/>
</dbReference>
<evidence type="ECO:0000313" key="6">
    <source>
        <dbReference type="EMBL" id="PLR27725.1"/>
    </source>
</evidence>
<feature type="transmembrane region" description="Helical" evidence="5">
    <location>
        <begin position="6"/>
        <end position="27"/>
    </location>
</feature>
<keyword evidence="2 5" id="KW-0812">Transmembrane</keyword>
<evidence type="ECO:0008006" key="8">
    <source>
        <dbReference type="Google" id="ProtNLM"/>
    </source>
</evidence>
<name>A0A2N5DNY7_9CAUL</name>
<reference evidence="6 7" key="1">
    <citation type="submission" date="2017-12" db="EMBL/GenBank/DDBJ databases">
        <title>The genome sequence of Caulobacter sp. 410.</title>
        <authorList>
            <person name="Gao J."/>
            <person name="Mao X."/>
            <person name="Sun J."/>
        </authorList>
    </citation>
    <scope>NUCLEOTIDE SEQUENCE [LARGE SCALE GENOMIC DNA]</scope>
    <source>
        <strain evidence="6 7">410</strain>
    </source>
</reference>
<dbReference type="EMBL" id="PJRS01000011">
    <property type="protein sequence ID" value="PLR27725.1"/>
    <property type="molecule type" value="Genomic_DNA"/>
</dbReference>
<sequence>MAAAHPVAVFVGTAAALLSIASFAPQIVKILREKDASSVSLRTYVVTVTGFACWLGYGLMIKAWPVAASNLACLAMSAAVLALKWRYGRQRSGDDVKG</sequence>
<dbReference type="RefSeq" id="WP_101716931.1">
    <property type="nucleotide sequence ID" value="NZ_PJRS01000011.1"/>
</dbReference>
<dbReference type="Gene3D" id="1.20.1280.290">
    <property type="match status" value="1"/>
</dbReference>
<dbReference type="OrthoDB" id="9814012at2"/>
<keyword evidence="4 5" id="KW-0472">Membrane</keyword>
<evidence type="ECO:0000256" key="1">
    <source>
        <dbReference type="ARBA" id="ARBA00004141"/>
    </source>
</evidence>
<gene>
    <name evidence="6" type="ORF">SGCZBJ_05020</name>
</gene>
<evidence type="ECO:0000256" key="3">
    <source>
        <dbReference type="ARBA" id="ARBA00022989"/>
    </source>
</evidence>
<keyword evidence="3 5" id="KW-1133">Transmembrane helix</keyword>
<accession>A0A2N5DNY7</accession>
<proteinExistence type="predicted"/>
<organism evidence="6 7">
    <name type="scientific">Caulobacter zeae</name>
    <dbReference type="NCBI Taxonomy" id="2055137"/>
    <lineage>
        <taxon>Bacteria</taxon>
        <taxon>Pseudomonadati</taxon>
        <taxon>Pseudomonadota</taxon>
        <taxon>Alphaproteobacteria</taxon>
        <taxon>Caulobacterales</taxon>
        <taxon>Caulobacteraceae</taxon>
        <taxon>Caulobacter</taxon>
    </lineage>
</organism>
<comment type="caution">
    <text evidence="6">The sequence shown here is derived from an EMBL/GenBank/DDBJ whole genome shotgun (WGS) entry which is preliminary data.</text>
</comment>
<dbReference type="Proteomes" id="UP000234479">
    <property type="component" value="Unassembled WGS sequence"/>
</dbReference>
<keyword evidence="7" id="KW-1185">Reference proteome</keyword>